<dbReference type="RefSeq" id="WP_418891774.1">
    <property type="nucleotide sequence ID" value="NZ_JBEUWX010000002.1"/>
</dbReference>
<dbReference type="Proteomes" id="UP001574673">
    <property type="component" value="Unassembled WGS sequence"/>
</dbReference>
<comment type="similarity">
    <text evidence="1 2">Belongs to the Cu-Zn superoxide dismutase family.</text>
</comment>
<evidence type="ECO:0000313" key="7">
    <source>
        <dbReference type="Proteomes" id="UP001574673"/>
    </source>
</evidence>
<comment type="caution">
    <text evidence="6">The sequence shown here is derived from an EMBL/GenBank/DDBJ whole genome shotgun (WGS) entry which is preliminary data.</text>
</comment>
<feature type="chain" id="PRO_5046869488" description="Superoxide dismutase [Cu-Zn]" evidence="4">
    <location>
        <begin position="19"/>
        <end position="171"/>
    </location>
</feature>
<dbReference type="PRINTS" id="PR00068">
    <property type="entry name" value="CUZNDISMTASE"/>
</dbReference>
<evidence type="ECO:0000256" key="3">
    <source>
        <dbReference type="SAM" id="MobiDB-lite"/>
    </source>
</evidence>
<keyword evidence="7" id="KW-1185">Reference proteome</keyword>
<evidence type="ECO:0000313" key="6">
    <source>
        <dbReference type="EMBL" id="MFA9950737.1"/>
    </source>
</evidence>
<dbReference type="PANTHER" id="PTHR10003">
    <property type="entry name" value="SUPEROXIDE DISMUTASE CU-ZN -RELATED"/>
    <property type="match status" value="1"/>
</dbReference>
<keyword evidence="2" id="KW-0862">Zinc</keyword>
<dbReference type="InterPro" id="IPR018152">
    <property type="entry name" value="SOD_Cu/Zn_BS"/>
</dbReference>
<evidence type="ECO:0000256" key="4">
    <source>
        <dbReference type="SAM" id="SignalP"/>
    </source>
</evidence>
<proteinExistence type="inferred from homology"/>
<comment type="cofactor">
    <cofactor evidence="2">
        <name>Zn(2+)</name>
        <dbReference type="ChEBI" id="CHEBI:29105"/>
    </cofactor>
    <text evidence="2">Binds 1 zinc ion per subunit.</text>
</comment>
<comment type="cofactor">
    <cofactor evidence="2">
        <name>Cu cation</name>
        <dbReference type="ChEBI" id="CHEBI:23378"/>
    </cofactor>
    <text evidence="2">Binds 1 copper ion per subunit.</text>
</comment>
<name>A0ABV4UGH8_9RHOO</name>
<evidence type="ECO:0000256" key="1">
    <source>
        <dbReference type="ARBA" id="ARBA00010457"/>
    </source>
</evidence>
<dbReference type="CDD" id="cd00305">
    <property type="entry name" value="Cu-Zn_Superoxide_Dismutase"/>
    <property type="match status" value="1"/>
</dbReference>
<keyword evidence="2" id="KW-0479">Metal-binding</keyword>
<feature type="region of interest" description="Disordered" evidence="3">
    <location>
        <begin position="88"/>
        <end position="110"/>
    </location>
</feature>
<feature type="signal peptide" evidence="4">
    <location>
        <begin position="1"/>
        <end position="18"/>
    </location>
</feature>
<dbReference type="Gene3D" id="2.60.40.200">
    <property type="entry name" value="Superoxide dismutase, copper/zinc binding domain"/>
    <property type="match status" value="1"/>
</dbReference>
<dbReference type="PROSITE" id="PS00332">
    <property type="entry name" value="SOD_CU_ZN_2"/>
    <property type="match status" value="1"/>
</dbReference>
<keyword evidence="2" id="KW-0560">Oxidoreductase</keyword>
<keyword evidence="2" id="KW-0186">Copper</keyword>
<dbReference type="EC" id="1.15.1.1" evidence="2"/>
<dbReference type="Pfam" id="PF00080">
    <property type="entry name" value="Sod_Cu"/>
    <property type="match status" value="1"/>
</dbReference>
<evidence type="ECO:0000259" key="5">
    <source>
        <dbReference type="Pfam" id="PF00080"/>
    </source>
</evidence>
<reference evidence="7" key="1">
    <citation type="submission" date="2024-06" db="EMBL/GenBank/DDBJ databases">
        <title>Radixoralia hellwigii gen. nov., sp nov., isolated from a root canal in the human oral cavity.</title>
        <authorList>
            <person name="Bartsch S."/>
            <person name="Wittmer A."/>
            <person name="Schulz A.-K."/>
            <person name="Neumann-Schaal M."/>
            <person name="Wolf J."/>
            <person name="Gronow S."/>
            <person name="Tennert C."/>
            <person name="Haecker G."/>
            <person name="Cieplik F."/>
            <person name="Al-Ahmad A."/>
        </authorList>
    </citation>
    <scope>NUCLEOTIDE SEQUENCE [LARGE SCALE GENOMIC DNA]</scope>
    <source>
        <strain evidence="7">Wk13</strain>
    </source>
</reference>
<dbReference type="InterPro" id="IPR024134">
    <property type="entry name" value="SOD_Cu/Zn_/chaperone"/>
</dbReference>
<organism evidence="6 7">
    <name type="scientific">Dentiradicibacter hellwigii</name>
    <dbReference type="NCBI Taxonomy" id="3149053"/>
    <lineage>
        <taxon>Bacteria</taxon>
        <taxon>Pseudomonadati</taxon>
        <taxon>Pseudomonadota</taxon>
        <taxon>Betaproteobacteria</taxon>
        <taxon>Rhodocyclales</taxon>
        <taxon>Rhodocyclaceae</taxon>
        <taxon>Dentiradicibacter</taxon>
    </lineage>
</organism>
<keyword evidence="4" id="KW-0732">Signal</keyword>
<protein>
    <recommendedName>
        <fullName evidence="2">Superoxide dismutase [Cu-Zn]</fullName>
        <ecNumber evidence="2">1.15.1.1</ecNumber>
    </recommendedName>
</protein>
<comment type="catalytic activity">
    <reaction evidence="2">
        <text>2 superoxide + 2 H(+) = H2O2 + O2</text>
        <dbReference type="Rhea" id="RHEA:20696"/>
        <dbReference type="ChEBI" id="CHEBI:15378"/>
        <dbReference type="ChEBI" id="CHEBI:15379"/>
        <dbReference type="ChEBI" id="CHEBI:16240"/>
        <dbReference type="ChEBI" id="CHEBI:18421"/>
        <dbReference type="EC" id="1.15.1.1"/>
    </reaction>
</comment>
<dbReference type="PROSITE" id="PS51257">
    <property type="entry name" value="PROKAR_LIPOPROTEIN"/>
    <property type="match status" value="1"/>
</dbReference>
<gene>
    <name evidence="6" type="ORF">ABCS64_10475</name>
</gene>
<accession>A0ABV4UGH8</accession>
<dbReference type="PROSITE" id="PS00087">
    <property type="entry name" value="SOD_CU_ZN_1"/>
    <property type="match status" value="1"/>
</dbReference>
<dbReference type="SUPFAM" id="SSF49329">
    <property type="entry name" value="Cu,Zn superoxide dismutase-like"/>
    <property type="match status" value="1"/>
</dbReference>
<comment type="function">
    <text evidence="2">Destroys radicals which are normally produced within the cells and which are toxic to biological systems.</text>
</comment>
<dbReference type="InterPro" id="IPR001424">
    <property type="entry name" value="SOD_Cu_Zn_dom"/>
</dbReference>
<evidence type="ECO:0000256" key="2">
    <source>
        <dbReference type="RuleBase" id="RU000393"/>
    </source>
</evidence>
<dbReference type="InterPro" id="IPR036423">
    <property type="entry name" value="SOD-like_Cu/Zn_dom_sf"/>
</dbReference>
<dbReference type="EMBL" id="JBEUWX010000002">
    <property type="protein sequence ID" value="MFA9950737.1"/>
    <property type="molecule type" value="Genomic_DNA"/>
</dbReference>
<sequence length="171" mass="17111">MKKMWLCLPIVAALSACAGSGAGGANAMAGAEAVLKATQGNSVAGSVVFRQEGNTLVVMTQASGLTPGAHGFHVHEFGDCSAPDASSAGGHFNPMGKPHGKPGQADSHAGDMPELVADAKGNVRQMDRLTGVSVNDFIGKSVIIHAGGDDYKTQPTGNSGARVACGVIAAK</sequence>
<feature type="domain" description="Superoxide dismutase copper/zinc binding" evidence="5">
    <location>
        <begin position="43"/>
        <end position="168"/>
    </location>
</feature>